<keyword evidence="2" id="KW-1185">Reference proteome</keyword>
<reference evidence="1" key="1">
    <citation type="submission" date="2019-03" db="EMBL/GenBank/DDBJ databases">
        <title>Long read genome sequence of the mycoparasitic Pythium oligandrum ATCC 38472 isolated from sugarbeet rhizosphere.</title>
        <authorList>
            <person name="Gaulin E."/>
        </authorList>
    </citation>
    <scope>NUCLEOTIDE SEQUENCE</scope>
    <source>
        <strain evidence="1">ATCC 38472_TT</strain>
    </source>
</reference>
<dbReference type="InterPro" id="IPR027417">
    <property type="entry name" value="P-loop_NTPase"/>
</dbReference>
<dbReference type="OrthoDB" id="19861at2759"/>
<dbReference type="Proteomes" id="UP000794436">
    <property type="component" value="Unassembled WGS sequence"/>
</dbReference>
<organism evidence="1 2">
    <name type="scientific">Pythium oligandrum</name>
    <name type="common">Mycoparasitic fungus</name>
    <dbReference type="NCBI Taxonomy" id="41045"/>
    <lineage>
        <taxon>Eukaryota</taxon>
        <taxon>Sar</taxon>
        <taxon>Stramenopiles</taxon>
        <taxon>Oomycota</taxon>
        <taxon>Peronosporomycetes</taxon>
        <taxon>Pythiales</taxon>
        <taxon>Pythiaceae</taxon>
        <taxon>Pythium</taxon>
    </lineage>
</organism>
<evidence type="ECO:0000313" key="2">
    <source>
        <dbReference type="Proteomes" id="UP000794436"/>
    </source>
</evidence>
<gene>
    <name evidence="1" type="ORF">Poli38472_000668</name>
</gene>
<dbReference type="AlphaFoldDB" id="A0A8K1CCY3"/>
<dbReference type="SUPFAM" id="SSF52540">
    <property type="entry name" value="P-loop containing nucleoside triphosphate hydrolases"/>
    <property type="match status" value="1"/>
</dbReference>
<proteinExistence type="predicted"/>
<protein>
    <submittedName>
        <fullName evidence="1">Uncharacterized protein</fullName>
    </submittedName>
</protein>
<sequence length="149" mass="17526">MMGVEEPKELSSAVLNFPKDIPFQYDYEVDTFYVRPCYARYYEYITNKFAETGYTRKRGVTVTGTPGIGKSMFMAYFFLRYRFEHQHENPTIIMTSYNTSSILEEIVLWKDGLKSEEFYYDLPHLKKLYHEYPNALVLLDGPPAVAPRN</sequence>
<dbReference type="EMBL" id="SPLM01000108">
    <property type="protein sequence ID" value="TMW60626.1"/>
    <property type="molecule type" value="Genomic_DNA"/>
</dbReference>
<evidence type="ECO:0000313" key="1">
    <source>
        <dbReference type="EMBL" id="TMW60626.1"/>
    </source>
</evidence>
<name>A0A8K1CCY3_PYTOL</name>
<comment type="caution">
    <text evidence="1">The sequence shown here is derived from an EMBL/GenBank/DDBJ whole genome shotgun (WGS) entry which is preliminary data.</text>
</comment>
<accession>A0A8K1CCY3</accession>